<proteinExistence type="predicted"/>
<dbReference type="Proteomes" id="UP001202717">
    <property type="component" value="Chromosome"/>
</dbReference>
<dbReference type="PANTHER" id="PTHR30160:SF22">
    <property type="entry name" value="LIPOPOLYSACCHARIDE CORE BIOSYNTHESIS PROTEIN"/>
    <property type="match status" value="1"/>
</dbReference>
<reference evidence="3 4" key="1">
    <citation type="submission" date="2023-01" db="EMBL/GenBank/DDBJ databases">
        <title>Psychroserpens ponticola sp. nov., isolated from seawater.</title>
        <authorList>
            <person name="Kristyanto S."/>
            <person name="Jung J."/>
            <person name="Kim J.M."/>
            <person name="Jeon C.O."/>
        </authorList>
    </citation>
    <scope>NUCLEOTIDE SEQUENCE [LARGE SCALE GENOMIC DNA]</scope>
    <source>
        <strain evidence="3 4">MSW6</strain>
    </source>
</reference>
<keyword evidence="2" id="KW-0808">Transferase</keyword>
<keyword evidence="4" id="KW-1185">Reference proteome</keyword>
<organism evidence="3 4">
    <name type="scientific">Psychroserpens ponticola</name>
    <dbReference type="NCBI Taxonomy" id="2932268"/>
    <lineage>
        <taxon>Bacteria</taxon>
        <taxon>Pseudomonadati</taxon>
        <taxon>Bacteroidota</taxon>
        <taxon>Flavobacteriia</taxon>
        <taxon>Flavobacteriales</taxon>
        <taxon>Flavobacteriaceae</taxon>
        <taxon>Psychroserpens</taxon>
    </lineage>
</organism>
<dbReference type="RefSeq" id="WP_249992935.1">
    <property type="nucleotide sequence ID" value="NZ_CP116221.1"/>
</dbReference>
<dbReference type="EMBL" id="CP116221">
    <property type="protein sequence ID" value="WCO01626.1"/>
    <property type="molecule type" value="Genomic_DNA"/>
</dbReference>
<protein>
    <submittedName>
        <fullName evidence="3">Glycosyltransferase family 9 protein</fullName>
    </submittedName>
</protein>
<dbReference type="CDD" id="cd03789">
    <property type="entry name" value="GT9_LPS_heptosyltransferase"/>
    <property type="match status" value="1"/>
</dbReference>
<evidence type="ECO:0000256" key="2">
    <source>
        <dbReference type="ARBA" id="ARBA00022679"/>
    </source>
</evidence>
<evidence type="ECO:0000256" key="1">
    <source>
        <dbReference type="ARBA" id="ARBA00022676"/>
    </source>
</evidence>
<gene>
    <name evidence="3" type="ORF">MUN68_016385</name>
</gene>
<dbReference type="InterPro" id="IPR051199">
    <property type="entry name" value="LPS_LOS_Heptosyltrfase"/>
</dbReference>
<name>A0ABY7RY57_9FLAO</name>
<keyword evidence="1" id="KW-0328">Glycosyltransferase</keyword>
<evidence type="ECO:0000313" key="3">
    <source>
        <dbReference type="EMBL" id="WCO01626.1"/>
    </source>
</evidence>
<dbReference type="PANTHER" id="PTHR30160">
    <property type="entry name" value="TETRAACYLDISACCHARIDE 4'-KINASE-RELATED"/>
    <property type="match status" value="1"/>
</dbReference>
<evidence type="ECO:0000313" key="4">
    <source>
        <dbReference type="Proteomes" id="UP001202717"/>
    </source>
</evidence>
<dbReference type="InterPro" id="IPR002201">
    <property type="entry name" value="Glyco_trans_9"/>
</dbReference>
<dbReference type="SUPFAM" id="SSF53756">
    <property type="entry name" value="UDP-Glycosyltransferase/glycogen phosphorylase"/>
    <property type="match status" value="1"/>
</dbReference>
<dbReference type="Gene3D" id="3.40.50.2000">
    <property type="entry name" value="Glycogen Phosphorylase B"/>
    <property type="match status" value="2"/>
</dbReference>
<dbReference type="Pfam" id="PF01075">
    <property type="entry name" value="Glyco_transf_9"/>
    <property type="match status" value="1"/>
</dbReference>
<accession>A0ABY7RY57</accession>
<sequence>MSKKPEHLLVIRLSAMGDVAMTVPVLRALTNQYPALKITVLTKAFFKPMFRDLANVSVVEADIKGEHKGVLGLYKLSKTLKKTGLDSVADLHNVLRSNILKFFFFGKKVVQIDKGRAEKKALISGKIFEQLKTTHQRYADVFEHLGYLIDLSNPKFPEPSKLTSKSIDLIGNDSKSCIGIAPFAAFKGKAYPLPQMQIVIEALSEKYKILLFGANGAEANQLQIIADKNDNVINLAGKLNFNDELDIISNLKLMISMDSGNAHLAAMQGVKVLTVWGVTHPFAGFSPFNQDLNNAVLANRVQYPKIPTSVYGNSFPIGYDSIFSTISPEDILDKIKMIIK</sequence>